<sequence length="94" mass="11006">MFLKRGVSDLENSYTIEEFKHYGCGPALDFHQYSSKYRLHVKKNHDKCKIFYMIFILPGLKPIGMQERFRIGDKLGGKANDVSLKSKFVRYLRG</sequence>
<organism evidence="1">
    <name type="scientific">Leptospira borgpetersenii serovar Ballum</name>
    <dbReference type="NCBI Taxonomy" id="280505"/>
    <lineage>
        <taxon>Bacteria</taxon>
        <taxon>Pseudomonadati</taxon>
        <taxon>Spirochaetota</taxon>
        <taxon>Spirochaetia</taxon>
        <taxon>Leptospirales</taxon>
        <taxon>Leptospiraceae</taxon>
        <taxon>Leptospira</taxon>
    </lineage>
</organism>
<dbReference type="Proteomes" id="UP000058857">
    <property type="component" value="Chromosome 1"/>
</dbReference>
<protein>
    <submittedName>
        <fullName evidence="1">Uncharacterized protein</fullName>
    </submittedName>
</protein>
<accession>A0A0E3BQA9</accession>
<name>A0A0E3BQA9_LEPBO</name>
<proteinExistence type="predicted"/>
<dbReference type="AlphaFoldDB" id="A0A0E3BQA9"/>
<dbReference type="EMBL" id="CP012029">
    <property type="protein sequence ID" value="ALO25115.1"/>
    <property type="molecule type" value="Genomic_DNA"/>
</dbReference>
<gene>
    <name evidence="1" type="ORF">LBBP_00787</name>
</gene>
<reference evidence="1 2" key="1">
    <citation type="journal article" date="2015" name="PLoS Negl. Trop. Dis.">
        <title>Distribution of Plasmids in Distinct Leptospira Pathogenic Species.</title>
        <authorList>
            <person name="Wang Y."/>
            <person name="Zhuang X."/>
            <person name="Zhong Y."/>
            <person name="Zhang C."/>
            <person name="Zhang Y."/>
            <person name="Zeng L."/>
            <person name="Zhu Y."/>
            <person name="He P."/>
            <person name="Dong K."/>
            <person name="Pal U."/>
            <person name="Guo X."/>
            <person name="Qin J."/>
        </authorList>
    </citation>
    <scope>NUCLEOTIDE SEQUENCE [LARGE SCALE GENOMIC DNA]</scope>
    <source>
        <strain evidence="1 2">56604</strain>
    </source>
</reference>
<evidence type="ECO:0000313" key="2">
    <source>
        <dbReference type="Proteomes" id="UP000058857"/>
    </source>
</evidence>
<evidence type="ECO:0000313" key="1">
    <source>
        <dbReference type="EMBL" id="ALO25115.1"/>
    </source>
</evidence>
<dbReference type="PATRIC" id="fig|280505.15.peg.764"/>
<dbReference type="RefSeq" id="WP_002733793.1">
    <property type="nucleotide sequence ID" value="NZ_CP012029.1"/>
</dbReference>